<evidence type="ECO:0000256" key="1">
    <source>
        <dbReference type="ARBA" id="ARBA00022737"/>
    </source>
</evidence>
<dbReference type="Gene3D" id="1.25.40.10">
    <property type="entry name" value="Tetratricopeptide repeat domain"/>
    <property type="match status" value="1"/>
</dbReference>
<dbReference type="PROSITE" id="PS50005">
    <property type="entry name" value="TPR"/>
    <property type="match status" value="2"/>
</dbReference>
<dbReference type="SUPFAM" id="SSF48452">
    <property type="entry name" value="TPR-like"/>
    <property type="match status" value="1"/>
</dbReference>
<feature type="repeat" description="TPR" evidence="3">
    <location>
        <begin position="198"/>
        <end position="231"/>
    </location>
</feature>
<comment type="caution">
    <text evidence="4">The sequence shown here is derived from an EMBL/GenBank/DDBJ whole genome shotgun (WGS) entry which is preliminary data.</text>
</comment>
<dbReference type="InterPro" id="IPR011990">
    <property type="entry name" value="TPR-like_helical_dom_sf"/>
</dbReference>
<evidence type="ECO:0000313" key="5">
    <source>
        <dbReference type="Proteomes" id="UP000631653"/>
    </source>
</evidence>
<dbReference type="RefSeq" id="WP_173570262.1">
    <property type="nucleotide sequence ID" value="NZ_WOSY01000008.1"/>
</dbReference>
<evidence type="ECO:0000313" key="4">
    <source>
        <dbReference type="EMBL" id="NHN88950.1"/>
    </source>
</evidence>
<dbReference type="Pfam" id="PF01075">
    <property type="entry name" value="Glyco_transf_9"/>
    <property type="match status" value="1"/>
</dbReference>
<organism evidence="4 5">
    <name type="scientific">Acetobacter conturbans</name>
    <dbReference type="NCBI Taxonomy" id="1737472"/>
    <lineage>
        <taxon>Bacteria</taxon>
        <taxon>Pseudomonadati</taxon>
        <taxon>Pseudomonadota</taxon>
        <taxon>Alphaproteobacteria</taxon>
        <taxon>Acetobacterales</taxon>
        <taxon>Acetobacteraceae</taxon>
        <taxon>Acetobacter</taxon>
    </lineage>
</organism>
<dbReference type="PANTHER" id="PTHR44858">
    <property type="entry name" value="TETRATRICOPEPTIDE REPEAT PROTEIN 6"/>
    <property type="match status" value="1"/>
</dbReference>
<dbReference type="SMART" id="SM00028">
    <property type="entry name" value="TPR"/>
    <property type="match status" value="7"/>
</dbReference>
<dbReference type="InterPro" id="IPR002201">
    <property type="entry name" value="Glyco_trans_9"/>
</dbReference>
<sequence length="616" mass="68047">MQDHAAPYSAEDAFRDLKIRLAEQPGDPVLLHALARAAFDLQRYDLAVAYAGLAVKTDPRGAFHITLGLALRCLGHAAAGLSALRVAALTDPDNPSTHLALFEALEADGEIVDAEAELRFALELRPMEAGYHLVLARFLERQGRFPDAREAARRATRLAASDDVASRQNEAQLLARMGEVQAAEPLFARIRDLQPDDPAALANHGAMLFELGRFDQAADALEQSVEHAPPTAETLTNLGLVRMAVGDLAGADEVFSQAESMKPEDARIMLNRGTLLNDLGRRQDAEKLFRRVMAEYAGTPDAVRARFNLATVELAEGRFEEGWGDFEARKTLVRPLPRVDLADWDGTERAGPVLLCGEQGLGDFIQFLRFVPQAAARAPVTLLVPETLHRLVEDSFELPFWQEMRRIGRLKLCSSATDSKATVRASVLSLPRLLGENLPGWGGPYLLFYPEKSLKRKKALRVGLCWAGNPNYRFDRRRSIDFDLLAPLLNVPGIQWVSLTAIKTPDGLEPLPEGDMASTAAVISSLDLVISVDTAIAHLAGAMGKPFWLLNRFGGDWRWAEGNWDQRTGRHLWYPQVRLFEQQTSDLPRVAWRDPVSEVAAALTEMASRPSSIERH</sequence>
<keyword evidence="5" id="KW-1185">Reference proteome</keyword>
<dbReference type="InterPro" id="IPR019734">
    <property type="entry name" value="TPR_rpt"/>
</dbReference>
<keyword evidence="2 3" id="KW-0802">TPR repeat</keyword>
<keyword evidence="1" id="KW-0677">Repeat</keyword>
<dbReference type="PANTHER" id="PTHR44858:SF1">
    <property type="entry name" value="UDP-N-ACETYLGLUCOSAMINE--PEPTIDE N-ACETYLGLUCOSAMINYLTRANSFERASE SPINDLY-RELATED"/>
    <property type="match status" value="1"/>
</dbReference>
<gene>
    <name evidence="4" type="ORF">GOB81_09935</name>
</gene>
<dbReference type="Pfam" id="PF13432">
    <property type="entry name" value="TPR_16"/>
    <property type="match status" value="3"/>
</dbReference>
<dbReference type="SUPFAM" id="SSF53756">
    <property type="entry name" value="UDP-Glycosyltransferase/glycogen phosphorylase"/>
    <property type="match status" value="1"/>
</dbReference>
<dbReference type="Proteomes" id="UP000631653">
    <property type="component" value="Unassembled WGS sequence"/>
</dbReference>
<feature type="repeat" description="TPR" evidence="3">
    <location>
        <begin position="232"/>
        <end position="265"/>
    </location>
</feature>
<name>A0ABX0K106_9PROT</name>
<dbReference type="InterPro" id="IPR050498">
    <property type="entry name" value="Ycf3"/>
</dbReference>
<evidence type="ECO:0000256" key="3">
    <source>
        <dbReference type="PROSITE-ProRule" id="PRU00339"/>
    </source>
</evidence>
<proteinExistence type="predicted"/>
<dbReference type="EMBL" id="WOSY01000008">
    <property type="protein sequence ID" value="NHN88950.1"/>
    <property type="molecule type" value="Genomic_DNA"/>
</dbReference>
<evidence type="ECO:0000256" key="2">
    <source>
        <dbReference type="ARBA" id="ARBA00022803"/>
    </source>
</evidence>
<dbReference type="Gene3D" id="3.40.50.2000">
    <property type="entry name" value="Glycogen Phosphorylase B"/>
    <property type="match status" value="1"/>
</dbReference>
<protein>
    <submittedName>
        <fullName evidence="4">Tetratricopeptide repeat protein</fullName>
    </submittedName>
</protein>
<accession>A0ABX0K106</accession>
<reference evidence="4 5" key="1">
    <citation type="journal article" date="2020" name="Int. J. Syst. Evol. Microbiol.">
        <title>Novel acetic acid bacteria from cider fermentations: Acetobacter conturbans sp. nov. and Acetobacter fallax sp. nov.</title>
        <authorList>
            <person name="Sombolestani A.S."/>
            <person name="Cleenwerck I."/>
            <person name="Cnockaert M."/>
            <person name="Borremans W."/>
            <person name="Wieme A.D."/>
            <person name="De Vuyst L."/>
            <person name="Vandamme P."/>
        </authorList>
    </citation>
    <scope>NUCLEOTIDE SEQUENCE [LARGE SCALE GENOMIC DNA]</scope>
    <source>
        <strain evidence="4 5">LMG 1627</strain>
    </source>
</reference>